<evidence type="ECO:0000313" key="4">
    <source>
        <dbReference type="Proteomes" id="UP001642487"/>
    </source>
</evidence>
<feature type="domain" description="Alpha/beta hydrolase fold-3" evidence="2">
    <location>
        <begin position="74"/>
        <end position="143"/>
    </location>
</feature>
<dbReference type="InterPro" id="IPR013094">
    <property type="entry name" value="AB_hydrolase_3"/>
</dbReference>
<dbReference type="InterPro" id="IPR050466">
    <property type="entry name" value="Carboxylest/Gibb_receptor"/>
</dbReference>
<dbReference type="Pfam" id="PF07859">
    <property type="entry name" value="Abhydrolase_3"/>
    <property type="match status" value="1"/>
</dbReference>
<comment type="similarity">
    <text evidence="1">Belongs to the 'GDXG' lipolytic enzyme family.</text>
</comment>
<dbReference type="InterPro" id="IPR029058">
    <property type="entry name" value="AB_hydrolase_fold"/>
</dbReference>
<proteinExistence type="inferred from homology"/>
<reference evidence="3 4" key="1">
    <citation type="submission" date="2024-03" db="EMBL/GenBank/DDBJ databases">
        <authorList>
            <person name="Gkanogiannis A."/>
            <person name="Becerra Lopez-Lavalle L."/>
        </authorList>
    </citation>
    <scope>NUCLEOTIDE SEQUENCE [LARGE SCALE GENOMIC DNA]</scope>
</reference>
<keyword evidence="4" id="KW-1185">Reference proteome</keyword>
<protein>
    <recommendedName>
        <fullName evidence="2">Alpha/beta hydrolase fold-3 domain-containing protein</fullName>
    </recommendedName>
</protein>
<dbReference type="PANTHER" id="PTHR23024">
    <property type="entry name" value="ARYLACETAMIDE DEACETYLASE"/>
    <property type="match status" value="1"/>
</dbReference>
<name>A0ABP0YBX9_9ROSI</name>
<sequence length="180" mass="19988">MAADSNHSPELDIEPSSLPSTLQKRVADRLLGTRVTLPRLDTPTGLESKDIIIVLETGVSARLYHRPPRKLPLVVYFHGGAFLVASSAEPIYHNNCLIPLVAEAQTVLLSVNYRLAPEHPLPAAYDDSWAALQWIAAQSQSQSSAREPGHEPWLKELVDFERGCEVVESTENSILFLRRK</sequence>
<dbReference type="Proteomes" id="UP001642487">
    <property type="component" value="Chromosome 3"/>
</dbReference>
<gene>
    <name evidence="3" type="ORF">CITCOLO1_LOCUS9069</name>
</gene>
<accession>A0ABP0YBX9</accession>
<organism evidence="3 4">
    <name type="scientific">Citrullus colocynthis</name>
    <name type="common">colocynth</name>
    <dbReference type="NCBI Taxonomy" id="252529"/>
    <lineage>
        <taxon>Eukaryota</taxon>
        <taxon>Viridiplantae</taxon>
        <taxon>Streptophyta</taxon>
        <taxon>Embryophyta</taxon>
        <taxon>Tracheophyta</taxon>
        <taxon>Spermatophyta</taxon>
        <taxon>Magnoliopsida</taxon>
        <taxon>eudicotyledons</taxon>
        <taxon>Gunneridae</taxon>
        <taxon>Pentapetalae</taxon>
        <taxon>rosids</taxon>
        <taxon>fabids</taxon>
        <taxon>Cucurbitales</taxon>
        <taxon>Cucurbitaceae</taxon>
        <taxon>Benincaseae</taxon>
        <taxon>Citrullus</taxon>
    </lineage>
</organism>
<dbReference type="SUPFAM" id="SSF53474">
    <property type="entry name" value="alpha/beta-Hydrolases"/>
    <property type="match status" value="1"/>
</dbReference>
<dbReference type="EMBL" id="OZ021737">
    <property type="protein sequence ID" value="CAK9317170.1"/>
    <property type="molecule type" value="Genomic_DNA"/>
</dbReference>
<dbReference type="Gene3D" id="3.40.50.1820">
    <property type="entry name" value="alpha/beta hydrolase"/>
    <property type="match status" value="1"/>
</dbReference>
<dbReference type="PANTHER" id="PTHR23024:SF577">
    <property type="entry name" value="CARBOXYLESTERASE 2-RELATED"/>
    <property type="match status" value="1"/>
</dbReference>
<evidence type="ECO:0000313" key="3">
    <source>
        <dbReference type="EMBL" id="CAK9317170.1"/>
    </source>
</evidence>
<evidence type="ECO:0000259" key="2">
    <source>
        <dbReference type="Pfam" id="PF07859"/>
    </source>
</evidence>
<evidence type="ECO:0000256" key="1">
    <source>
        <dbReference type="ARBA" id="ARBA00010515"/>
    </source>
</evidence>